<keyword evidence="3 6" id="KW-0812">Transmembrane</keyword>
<evidence type="ECO:0000256" key="5">
    <source>
        <dbReference type="ARBA" id="ARBA00023136"/>
    </source>
</evidence>
<evidence type="ECO:0000313" key="7">
    <source>
        <dbReference type="EMBL" id="TMR31692.1"/>
    </source>
</evidence>
<evidence type="ECO:0000256" key="1">
    <source>
        <dbReference type="ARBA" id="ARBA00004141"/>
    </source>
</evidence>
<feature type="transmembrane region" description="Helical" evidence="6">
    <location>
        <begin position="225"/>
        <end position="243"/>
    </location>
</feature>
<sequence>MSHLTPQPPQVPRYRGFNRVGGRYGITIGSFGRQVSATPEVGPLLAFVLASLAAVAAVLVRVGGLGLGRDMLVVSVRAAVQLTAVSLLIAAVLRSAGLTAAFIAGMVVIAVVTAGRRITRSRRGPGWWTALPIVSGVGPVLGLLMATSLVPARTVSVLPIAGIFIGGAMSATGLTGRRALDELATRRGEYEGGLALGLLPRDAALEVCRSSAALALFPVLDQTRTVGLVTLPGAFVGVLLGGADPVQAGAVQLLVLIGLLAIESIAVLITLELVARGRFAVAPADGRRTHGH</sequence>
<feature type="transmembrane region" description="Helical" evidence="6">
    <location>
        <begin position="249"/>
        <end position="271"/>
    </location>
</feature>
<name>A0A5S4GG54_9ACTN</name>
<feature type="transmembrane region" description="Helical" evidence="6">
    <location>
        <begin position="98"/>
        <end position="115"/>
    </location>
</feature>
<protein>
    <submittedName>
        <fullName evidence="7">ABC transporter permease</fullName>
    </submittedName>
</protein>
<accession>A0A5S4GG54</accession>
<organism evidence="7 8">
    <name type="scientific">Actinomadura geliboluensis</name>
    <dbReference type="NCBI Taxonomy" id="882440"/>
    <lineage>
        <taxon>Bacteria</taxon>
        <taxon>Bacillati</taxon>
        <taxon>Actinomycetota</taxon>
        <taxon>Actinomycetes</taxon>
        <taxon>Streptosporangiales</taxon>
        <taxon>Thermomonosporaceae</taxon>
        <taxon>Actinomadura</taxon>
    </lineage>
</organism>
<evidence type="ECO:0000256" key="6">
    <source>
        <dbReference type="SAM" id="Phobius"/>
    </source>
</evidence>
<proteinExistence type="inferred from homology"/>
<keyword evidence="5 6" id="KW-0472">Membrane</keyword>
<dbReference type="EMBL" id="VCKZ01000293">
    <property type="protein sequence ID" value="TMR31692.1"/>
    <property type="molecule type" value="Genomic_DNA"/>
</dbReference>
<dbReference type="AlphaFoldDB" id="A0A5S4GG54"/>
<evidence type="ECO:0000256" key="4">
    <source>
        <dbReference type="ARBA" id="ARBA00022989"/>
    </source>
</evidence>
<feature type="transmembrane region" description="Helical" evidence="6">
    <location>
        <begin position="72"/>
        <end position="92"/>
    </location>
</feature>
<dbReference type="GO" id="GO:0005886">
    <property type="term" value="C:plasma membrane"/>
    <property type="evidence" value="ECO:0007669"/>
    <property type="project" value="TreeGrafter"/>
</dbReference>
<evidence type="ECO:0000256" key="3">
    <source>
        <dbReference type="ARBA" id="ARBA00022692"/>
    </source>
</evidence>
<feature type="transmembrane region" description="Helical" evidence="6">
    <location>
        <begin position="41"/>
        <end position="60"/>
    </location>
</feature>
<keyword evidence="4 6" id="KW-1133">Transmembrane helix</keyword>
<comment type="caution">
    <text evidence="7">The sequence shown here is derived from an EMBL/GenBank/DDBJ whole genome shotgun (WGS) entry which is preliminary data.</text>
</comment>
<feature type="transmembrane region" description="Helical" evidence="6">
    <location>
        <begin position="127"/>
        <end position="150"/>
    </location>
</feature>
<evidence type="ECO:0000313" key="8">
    <source>
        <dbReference type="Proteomes" id="UP000305238"/>
    </source>
</evidence>
<reference evidence="7 8" key="1">
    <citation type="submission" date="2019-05" db="EMBL/GenBank/DDBJ databases">
        <title>Draft genome sequence of Actinomadura geliboluensis A8036.</title>
        <authorList>
            <person name="Saricaoglu S."/>
            <person name="Isik K."/>
        </authorList>
    </citation>
    <scope>NUCLEOTIDE SEQUENCE [LARGE SCALE GENOMIC DNA]</scope>
    <source>
        <strain evidence="7 8">A8036</strain>
    </source>
</reference>
<feature type="transmembrane region" description="Helical" evidence="6">
    <location>
        <begin position="156"/>
        <end position="176"/>
    </location>
</feature>
<gene>
    <name evidence="7" type="ORF">ETD96_31240</name>
</gene>
<comment type="similarity">
    <text evidence="2">Belongs to the UPF0014 family.</text>
</comment>
<dbReference type="Pfam" id="PF03649">
    <property type="entry name" value="UPF0014"/>
    <property type="match status" value="1"/>
</dbReference>
<dbReference type="PANTHER" id="PTHR30028:SF0">
    <property type="entry name" value="PROTEIN ALUMINUM SENSITIVE 3"/>
    <property type="match status" value="1"/>
</dbReference>
<keyword evidence="8" id="KW-1185">Reference proteome</keyword>
<evidence type="ECO:0000256" key="2">
    <source>
        <dbReference type="ARBA" id="ARBA00005268"/>
    </source>
</evidence>
<comment type="subcellular location">
    <subcellularLocation>
        <location evidence="1">Membrane</location>
        <topology evidence="1">Multi-pass membrane protein</topology>
    </subcellularLocation>
</comment>
<dbReference type="PANTHER" id="PTHR30028">
    <property type="entry name" value="UPF0014 INNER MEMBRANE PROTEIN YBBM-RELATED"/>
    <property type="match status" value="1"/>
</dbReference>
<dbReference type="InterPro" id="IPR005226">
    <property type="entry name" value="UPF0014_fam"/>
</dbReference>
<dbReference type="Proteomes" id="UP000305238">
    <property type="component" value="Unassembled WGS sequence"/>
</dbReference>
<dbReference type="OrthoDB" id="3212530at2"/>